<keyword evidence="3" id="KW-1185">Reference proteome</keyword>
<dbReference type="EMBL" id="BAAAEI010000006">
    <property type="protein sequence ID" value="GAA0351630.1"/>
    <property type="molecule type" value="Genomic_DNA"/>
</dbReference>
<dbReference type="RefSeq" id="WP_343843658.1">
    <property type="nucleotide sequence ID" value="NZ_BAAAEI010000006.1"/>
</dbReference>
<dbReference type="Proteomes" id="UP001501757">
    <property type="component" value="Unassembled WGS sequence"/>
</dbReference>
<feature type="signal peptide" evidence="1">
    <location>
        <begin position="1"/>
        <end position="23"/>
    </location>
</feature>
<keyword evidence="1" id="KW-0732">Signal</keyword>
<proteinExistence type="predicted"/>
<sequence length="53" mass="5752">MSRKLKLLLLALVLACQTGQAFAPDQPAPSRQGFFIPSEEISEDSSVSFPTDI</sequence>
<comment type="caution">
    <text evidence="2">The sequence shown here is derived from an EMBL/GenBank/DDBJ whole genome shotgun (WGS) entry which is preliminary data.</text>
</comment>
<reference evidence="3" key="1">
    <citation type="journal article" date="2019" name="Int. J. Syst. Evol. Microbiol.">
        <title>The Global Catalogue of Microorganisms (GCM) 10K type strain sequencing project: providing services to taxonomists for standard genome sequencing and annotation.</title>
        <authorList>
            <consortium name="The Broad Institute Genomics Platform"/>
            <consortium name="The Broad Institute Genome Sequencing Center for Infectious Disease"/>
            <person name="Wu L."/>
            <person name="Ma J."/>
        </authorList>
    </citation>
    <scope>NUCLEOTIDE SEQUENCE [LARGE SCALE GENOMIC DNA]</scope>
    <source>
        <strain evidence="3">JCM 13378</strain>
    </source>
</reference>
<accession>A0ABP3GQ82</accession>
<evidence type="ECO:0000313" key="3">
    <source>
        <dbReference type="Proteomes" id="UP001501757"/>
    </source>
</evidence>
<protein>
    <submittedName>
        <fullName evidence="2">Uncharacterized protein</fullName>
    </submittedName>
</protein>
<evidence type="ECO:0000313" key="2">
    <source>
        <dbReference type="EMBL" id="GAA0351630.1"/>
    </source>
</evidence>
<feature type="chain" id="PRO_5047240658" evidence="1">
    <location>
        <begin position="24"/>
        <end position="53"/>
    </location>
</feature>
<evidence type="ECO:0000256" key="1">
    <source>
        <dbReference type="SAM" id="SignalP"/>
    </source>
</evidence>
<name>A0ABP3GQ82_9ALTE</name>
<organism evidence="2 3">
    <name type="scientific">Bowmanella denitrificans</name>
    <dbReference type="NCBI Taxonomy" id="366582"/>
    <lineage>
        <taxon>Bacteria</taxon>
        <taxon>Pseudomonadati</taxon>
        <taxon>Pseudomonadota</taxon>
        <taxon>Gammaproteobacteria</taxon>
        <taxon>Alteromonadales</taxon>
        <taxon>Alteromonadaceae</taxon>
        <taxon>Bowmanella</taxon>
    </lineage>
</organism>
<gene>
    <name evidence="2" type="ORF">GCM10009092_15040</name>
</gene>